<comment type="similarity">
    <text evidence="7">Belongs to the TonB-dependent receptor family.</text>
</comment>
<dbReference type="InterPro" id="IPR039426">
    <property type="entry name" value="TonB-dep_rcpt-like"/>
</dbReference>
<evidence type="ECO:0000256" key="5">
    <source>
        <dbReference type="ARBA" id="ARBA00023136"/>
    </source>
</evidence>
<evidence type="ECO:0000256" key="1">
    <source>
        <dbReference type="ARBA" id="ARBA00004571"/>
    </source>
</evidence>
<evidence type="ECO:0000256" key="4">
    <source>
        <dbReference type="ARBA" id="ARBA00022692"/>
    </source>
</evidence>
<dbReference type="InterPro" id="IPR037066">
    <property type="entry name" value="Plug_dom_sf"/>
</dbReference>
<dbReference type="PROSITE" id="PS52016">
    <property type="entry name" value="TONB_DEPENDENT_REC_3"/>
    <property type="match status" value="1"/>
</dbReference>
<evidence type="ECO:0000256" key="2">
    <source>
        <dbReference type="ARBA" id="ARBA00022448"/>
    </source>
</evidence>
<dbReference type="FunFam" id="2.170.130.10:FF:000008">
    <property type="entry name" value="SusC/RagA family TonB-linked outer membrane protein"/>
    <property type="match status" value="1"/>
</dbReference>
<keyword evidence="6 7" id="KW-0998">Cell outer membrane</keyword>
<keyword evidence="5 7" id="KW-0472">Membrane</keyword>
<comment type="subcellular location">
    <subcellularLocation>
        <location evidence="1 7">Cell outer membrane</location>
        <topology evidence="1 7">Multi-pass membrane protein</topology>
    </subcellularLocation>
</comment>
<reference evidence="9 10" key="1">
    <citation type="submission" date="2021-12" db="EMBL/GenBank/DDBJ databases">
        <title>Genome sequencing of bacteria with rrn-lacking chromosome and rrn-plasmid.</title>
        <authorList>
            <person name="Anda M."/>
            <person name="Iwasaki W."/>
        </authorList>
    </citation>
    <scope>NUCLEOTIDE SEQUENCE [LARGE SCALE GENOMIC DNA]</scope>
    <source>
        <strain evidence="9 10">NBRC 15940</strain>
    </source>
</reference>
<dbReference type="InterPro" id="IPR036942">
    <property type="entry name" value="Beta-barrel_TonB_sf"/>
</dbReference>
<evidence type="ECO:0000256" key="7">
    <source>
        <dbReference type="PROSITE-ProRule" id="PRU01360"/>
    </source>
</evidence>
<dbReference type="EMBL" id="BQKE01000003">
    <property type="protein sequence ID" value="GJM63496.1"/>
    <property type="molecule type" value="Genomic_DNA"/>
</dbReference>
<dbReference type="NCBIfam" id="TIGR04056">
    <property type="entry name" value="OMP_RagA_SusC"/>
    <property type="match status" value="1"/>
</dbReference>
<comment type="caution">
    <text evidence="9">The sequence shown here is derived from an EMBL/GenBank/DDBJ whole genome shotgun (WGS) entry which is preliminary data.</text>
</comment>
<dbReference type="InterPro" id="IPR023997">
    <property type="entry name" value="TonB-dep_OMP_SusC/RagA_CS"/>
</dbReference>
<dbReference type="Pfam" id="PF13715">
    <property type="entry name" value="CarbopepD_reg_2"/>
    <property type="match status" value="1"/>
</dbReference>
<keyword evidence="10" id="KW-1185">Reference proteome</keyword>
<dbReference type="SUPFAM" id="SSF56935">
    <property type="entry name" value="Porins"/>
    <property type="match status" value="1"/>
</dbReference>
<dbReference type="InterPro" id="IPR012910">
    <property type="entry name" value="Plug_dom"/>
</dbReference>
<proteinExistence type="inferred from homology"/>
<protein>
    <submittedName>
        <fullName evidence="9">SusC/RagA family TonB-linked outer membrane protein</fullName>
    </submittedName>
</protein>
<dbReference type="GO" id="GO:0009279">
    <property type="term" value="C:cell outer membrane"/>
    <property type="evidence" value="ECO:0007669"/>
    <property type="project" value="UniProtKB-SubCell"/>
</dbReference>
<dbReference type="Proteomes" id="UP001310022">
    <property type="component" value="Unassembled WGS sequence"/>
</dbReference>
<accession>A0AAN4W2I2</accession>
<evidence type="ECO:0000256" key="6">
    <source>
        <dbReference type="ARBA" id="ARBA00023237"/>
    </source>
</evidence>
<dbReference type="InterPro" id="IPR023996">
    <property type="entry name" value="TonB-dep_OMP_SusC/RagA"/>
</dbReference>
<name>A0AAN4W2I2_9BACT</name>
<dbReference type="SUPFAM" id="SSF49464">
    <property type="entry name" value="Carboxypeptidase regulatory domain-like"/>
    <property type="match status" value="1"/>
</dbReference>
<evidence type="ECO:0000313" key="9">
    <source>
        <dbReference type="EMBL" id="GJM63496.1"/>
    </source>
</evidence>
<keyword evidence="2 7" id="KW-0813">Transport</keyword>
<dbReference type="Gene3D" id="2.60.40.1120">
    <property type="entry name" value="Carboxypeptidase-like, regulatory domain"/>
    <property type="match status" value="1"/>
</dbReference>
<evidence type="ECO:0000259" key="8">
    <source>
        <dbReference type="Pfam" id="PF07715"/>
    </source>
</evidence>
<dbReference type="NCBIfam" id="TIGR04057">
    <property type="entry name" value="SusC_RagA_signa"/>
    <property type="match status" value="1"/>
</dbReference>
<dbReference type="InterPro" id="IPR008969">
    <property type="entry name" value="CarboxyPept-like_regulatory"/>
</dbReference>
<keyword evidence="4 7" id="KW-0812">Transmembrane</keyword>
<keyword evidence="3 7" id="KW-1134">Transmembrane beta strand</keyword>
<evidence type="ECO:0000256" key="3">
    <source>
        <dbReference type="ARBA" id="ARBA00022452"/>
    </source>
</evidence>
<dbReference type="RefSeq" id="WP_338238653.1">
    <property type="nucleotide sequence ID" value="NZ_BQKE01000003.1"/>
</dbReference>
<dbReference type="Pfam" id="PF07715">
    <property type="entry name" value="Plug"/>
    <property type="match status" value="1"/>
</dbReference>
<organism evidence="9 10">
    <name type="scientific">Persicobacter diffluens</name>
    <dbReference type="NCBI Taxonomy" id="981"/>
    <lineage>
        <taxon>Bacteria</taxon>
        <taxon>Pseudomonadati</taxon>
        <taxon>Bacteroidota</taxon>
        <taxon>Cytophagia</taxon>
        <taxon>Cytophagales</taxon>
        <taxon>Persicobacteraceae</taxon>
        <taxon>Persicobacter</taxon>
    </lineage>
</organism>
<feature type="domain" description="TonB-dependent receptor plug" evidence="8">
    <location>
        <begin position="127"/>
        <end position="235"/>
    </location>
</feature>
<evidence type="ECO:0000313" key="10">
    <source>
        <dbReference type="Proteomes" id="UP001310022"/>
    </source>
</evidence>
<gene>
    <name evidence="9" type="ORF">PEDI_40480</name>
</gene>
<dbReference type="AlphaFoldDB" id="A0AAN4W2I2"/>
<sequence length="1044" mass="116040">MKINILLKKNAGMLLLMPFLFIFGLNTAFGQANQHYMLKGTVYDETGEGLPGANVVIKGTTKGTATDFEGHYKLRVKANDVLEVSFTGYDVQEIKIGARAIIDINMMQDVEQLEEIVILGYGEQNSKDVTGSVQSVKMKSVEDMIGTSVDQMVQGRMAGVQVSSNEGSPGAAMNIQIRGANTITGESSPLYVVDGFPVEDPDFITTIDPADIERMDILKDASSTAIYGSRGSNGVVLITTKSGRANKSVVSFNMKTGVSTIPRERRLDVLSPSEFVELQHDLFPTNPYGPASDYTDADGKNWQDEIFQGGIFQNYNVSLSGGNEATRYLMSLGYVDQEGTMMNTGFNRFTGRLKVDQDVNERLKVGLNVSYSHTETYGMNISSASVSTIRSAIMFRPVVPPGSDMDEDAGFDPSDLGAGFYSPVKTLTNTHRSEPRDVLQANGYLDYKISKELKFRSTFGYTLDQRSLRQFYDEGTNQADNGSDGINASVTDFTTRRMINSNVLTYNKRMGKDRFNLMMGQEMQYREQYQISMKSTNMPVGDFGWNDMSLGIPRPTTSSLVQNAYLSFFSRANYYMADGKYIFGASIRADGSSKFLGANKWGYFPSASFAWRIGDENFMQNQNFFSDMKLRASYGTSGNDRLGNFDAIATMAAIEGAYFDNNYLVAAYQSRLANSDLRWETSKEFSAGLETGIFDNRVLIDVEGYYKYTNDLLLDAQIPPSAGTGVVKQNAGAVVNAGIEISVNTVNIKREDFEWTSSFNITFNRNRVTALSPGESERLFVGHNAVFNTENYYGLFVGAPVGQMYGYKFDGLYQMDDFNYNASTGRYELKDGVVDINAANGYVEPGMPKYVDQNGDGIIDESDRTLIGNAQPLHFGGFGNNFRYKNWDLGIFMTWSYGNDIFNGNKATFGVVGRQQNRNYLGEVRDRWTPENPNTIVWGAPMSDDNNYLKVYNGMMASDYWIEDGSYLRIKNITVGYTIPKEKLKKIKMSSLRISATVDNAFTLTGYSGYDPEVSVRNEAMYGGIDYSSYPRARTFTLGLNATF</sequence>
<dbReference type="Gene3D" id="2.40.170.20">
    <property type="entry name" value="TonB-dependent receptor, beta-barrel domain"/>
    <property type="match status" value="1"/>
</dbReference>
<dbReference type="Gene3D" id="2.170.130.10">
    <property type="entry name" value="TonB-dependent receptor, plug domain"/>
    <property type="match status" value="1"/>
</dbReference>